<protein>
    <submittedName>
        <fullName evidence="2">Uncharacterized protein</fullName>
    </submittedName>
</protein>
<reference evidence="2 3" key="1">
    <citation type="submission" date="2024-01" db="EMBL/GenBank/DDBJ databases">
        <authorList>
            <person name="Waweru B."/>
        </authorList>
    </citation>
    <scope>NUCLEOTIDE SEQUENCE [LARGE SCALE GENOMIC DNA]</scope>
</reference>
<proteinExistence type="predicted"/>
<dbReference type="EMBL" id="CAWUPB010000851">
    <property type="protein sequence ID" value="CAK7326785.1"/>
    <property type="molecule type" value="Genomic_DNA"/>
</dbReference>
<feature type="non-terminal residue" evidence="2">
    <location>
        <position position="1"/>
    </location>
</feature>
<gene>
    <name evidence="2" type="ORF">DCAF_LOCUS4491</name>
</gene>
<feature type="transmembrane region" description="Helical" evidence="1">
    <location>
        <begin position="25"/>
        <end position="46"/>
    </location>
</feature>
<evidence type="ECO:0000313" key="2">
    <source>
        <dbReference type="EMBL" id="CAK7326785.1"/>
    </source>
</evidence>
<comment type="caution">
    <text evidence="2">The sequence shown here is derived from an EMBL/GenBank/DDBJ whole genome shotgun (WGS) entry which is preliminary data.</text>
</comment>
<sequence length="71" mass="7813">RVQKDALRVSLVFATDQLANALTKAIASFSILLFSPMVSSLFTMYLHSISALQSLTLYIIKTSATKHVAIR</sequence>
<dbReference type="Proteomes" id="UP001314170">
    <property type="component" value="Unassembled WGS sequence"/>
</dbReference>
<dbReference type="AlphaFoldDB" id="A0AAV1R2P0"/>
<evidence type="ECO:0000313" key="3">
    <source>
        <dbReference type="Proteomes" id="UP001314170"/>
    </source>
</evidence>
<keyword evidence="3" id="KW-1185">Reference proteome</keyword>
<organism evidence="2 3">
    <name type="scientific">Dovyalis caffra</name>
    <dbReference type="NCBI Taxonomy" id="77055"/>
    <lineage>
        <taxon>Eukaryota</taxon>
        <taxon>Viridiplantae</taxon>
        <taxon>Streptophyta</taxon>
        <taxon>Embryophyta</taxon>
        <taxon>Tracheophyta</taxon>
        <taxon>Spermatophyta</taxon>
        <taxon>Magnoliopsida</taxon>
        <taxon>eudicotyledons</taxon>
        <taxon>Gunneridae</taxon>
        <taxon>Pentapetalae</taxon>
        <taxon>rosids</taxon>
        <taxon>fabids</taxon>
        <taxon>Malpighiales</taxon>
        <taxon>Salicaceae</taxon>
        <taxon>Flacourtieae</taxon>
        <taxon>Dovyalis</taxon>
    </lineage>
</organism>
<keyword evidence="1" id="KW-1133">Transmembrane helix</keyword>
<accession>A0AAV1R2P0</accession>
<evidence type="ECO:0000256" key="1">
    <source>
        <dbReference type="SAM" id="Phobius"/>
    </source>
</evidence>
<name>A0AAV1R2P0_9ROSI</name>
<keyword evidence="1" id="KW-0812">Transmembrane</keyword>
<keyword evidence="1" id="KW-0472">Membrane</keyword>